<dbReference type="PANTHER" id="PTHR23131:SF4">
    <property type="entry name" value="METALLO-BETA-LACTAMASE SUPERFAMILY POTEIN"/>
    <property type="match status" value="1"/>
</dbReference>
<evidence type="ECO:0000313" key="4">
    <source>
        <dbReference type="Proteomes" id="UP000471521"/>
    </source>
</evidence>
<dbReference type="PANTHER" id="PTHR23131">
    <property type="entry name" value="ENDORIBONUCLEASE LACTB2"/>
    <property type="match status" value="1"/>
</dbReference>
<evidence type="ECO:0000313" key="3">
    <source>
        <dbReference type="EMBL" id="MXR19334.1"/>
    </source>
</evidence>
<dbReference type="RefSeq" id="WP_159524927.1">
    <property type="nucleotide sequence ID" value="NZ_WUUU01000004.1"/>
</dbReference>
<dbReference type="OrthoDB" id="205181at2157"/>
<dbReference type="Pfam" id="PF00753">
    <property type="entry name" value="Lactamase_B"/>
    <property type="match status" value="1"/>
</dbReference>
<proteinExistence type="predicted"/>
<keyword evidence="4" id="KW-1185">Reference proteome</keyword>
<evidence type="ECO:0000256" key="1">
    <source>
        <dbReference type="SAM" id="Coils"/>
    </source>
</evidence>
<dbReference type="AlphaFoldDB" id="A0A6B0SCF1"/>
<protein>
    <submittedName>
        <fullName evidence="3">MBL fold metallo-hydrolase</fullName>
    </submittedName>
</protein>
<dbReference type="InterPro" id="IPR001279">
    <property type="entry name" value="Metallo-B-lactamas"/>
</dbReference>
<dbReference type="Gene3D" id="3.60.15.10">
    <property type="entry name" value="Ribonuclease Z/Hydroxyacylglutathione hydrolase-like"/>
    <property type="match status" value="1"/>
</dbReference>
<dbReference type="CDD" id="cd07725">
    <property type="entry name" value="TTHA1429-like_MBL-fold"/>
    <property type="match status" value="1"/>
</dbReference>
<evidence type="ECO:0000259" key="2">
    <source>
        <dbReference type="SMART" id="SM00849"/>
    </source>
</evidence>
<comment type="caution">
    <text evidence="3">The sequence shown here is derived from an EMBL/GenBank/DDBJ whole genome shotgun (WGS) entry which is preliminary data.</text>
</comment>
<dbReference type="SMART" id="SM00849">
    <property type="entry name" value="Lactamase_B"/>
    <property type="match status" value="1"/>
</dbReference>
<dbReference type="InterPro" id="IPR050662">
    <property type="entry name" value="Sec-metab_biosynth-thioest"/>
</dbReference>
<feature type="domain" description="Metallo-beta-lactamase" evidence="2">
    <location>
        <begin position="14"/>
        <end position="228"/>
    </location>
</feature>
<dbReference type="EMBL" id="WUUU01000004">
    <property type="protein sequence ID" value="MXR19334.1"/>
    <property type="molecule type" value="Genomic_DNA"/>
</dbReference>
<dbReference type="GO" id="GO:0016787">
    <property type="term" value="F:hydrolase activity"/>
    <property type="evidence" value="ECO:0007669"/>
    <property type="project" value="UniProtKB-KW"/>
</dbReference>
<dbReference type="Proteomes" id="UP000471521">
    <property type="component" value="Unassembled WGS sequence"/>
</dbReference>
<sequence length="330" mass="36557">MNQISLSNSAFEGDNNAYVFADGPETVLIDTGDQMASTREQLEAELAELDVELSDVDRILLTHWHGDHTGLAGDIQAESGASVHVHAADAPLVSGDEAAWEAMWQTQRELFASWGMPEAKQAALFDRMSYSDLSGTHPDVTPFEGGETFFVNGQELRVVHASGHAAGLCLFEFDQADRTEVFSGDALLPKYTPNVGGADVRVDRPLEKYIRALQAIAAADYDRAWPGHRDPIEDPTARAEEIIHHHEERAWRVLDVLRQQGSCDPWTVSAALFGELHDIHVLHGPGEAYAHLEHLEHADVVERVGTDYRIPDATRRELDALNEQRWDLGI</sequence>
<accession>A0A6B0SCF1</accession>
<organism evidence="3 4">
    <name type="scientific">Halobacterium bonnevillei</name>
    <dbReference type="NCBI Taxonomy" id="2692200"/>
    <lineage>
        <taxon>Archaea</taxon>
        <taxon>Methanobacteriati</taxon>
        <taxon>Methanobacteriota</taxon>
        <taxon>Stenosarchaea group</taxon>
        <taxon>Halobacteria</taxon>
        <taxon>Halobacteriales</taxon>
        <taxon>Halobacteriaceae</taxon>
        <taxon>Halobacterium</taxon>
    </lineage>
</organism>
<feature type="coiled-coil region" evidence="1">
    <location>
        <begin position="32"/>
        <end position="59"/>
    </location>
</feature>
<dbReference type="SUPFAM" id="SSF56281">
    <property type="entry name" value="Metallo-hydrolase/oxidoreductase"/>
    <property type="match status" value="1"/>
</dbReference>
<name>A0A6B0SCF1_9EURY</name>
<dbReference type="InterPro" id="IPR036866">
    <property type="entry name" value="RibonucZ/Hydroxyglut_hydro"/>
</dbReference>
<keyword evidence="1" id="KW-0175">Coiled coil</keyword>
<keyword evidence="3" id="KW-0378">Hydrolase</keyword>
<reference evidence="3 4" key="1">
    <citation type="submission" date="2019-12" db="EMBL/GenBank/DDBJ databases">
        <title>Isolation and characterization of three novel carbon monoxide-oxidizing members of Halobacteria from salione crusts and soils.</title>
        <authorList>
            <person name="Myers M.R."/>
            <person name="King G.M."/>
        </authorList>
    </citation>
    <scope>NUCLEOTIDE SEQUENCE [LARGE SCALE GENOMIC DNA]</scope>
    <source>
        <strain evidence="3 4">PCN9</strain>
    </source>
</reference>
<gene>
    <name evidence="3" type="ORF">GRX66_01460</name>
</gene>